<dbReference type="KEGG" id="hts:HMJ29_09790"/>
<dbReference type="AlphaFoldDB" id="A0A6M6BIS5"/>
<organism evidence="1 2">
    <name type="scientific">Hymenobacter taeanensis</name>
    <dbReference type="NCBI Taxonomy" id="2735321"/>
    <lineage>
        <taxon>Bacteria</taxon>
        <taxon>Pseudomonadati</taxon>
        <taxon>Bacteroidota</taxon>
        <taxon>Cytophagia</taxon>
        <taxon>Cytophagales</taxon>
        <taxon>Hymenobacteraceae</taxon>
        <taxon>Hymenobacter</taxon>
    </lineage>
</organism>
<name>A0A6M6BIS5_9BACT</name>
<protein>
    <submittedName>
        <fullName evidence="1">ADP-ribosylation/crystallin J1</fullName>
    </submittedName>
</protein>
<dbReference type="RefSeq" id="WP_171591309.1">
    <property type="nucleotide sequence ID" value="NZ_CP053538.1"/>
</dbReference>
<accession>A0A6M6BIS5</accession>
<gene>
    <name evidence="1" type="ORF">HMJ29_09790</name>
</gene>
<keyword evidence="2" id="KW-1185">Reference proteome</keyword>
<evidence type="ECO:0000313" key="1">
    <source>
        <dbReference type="EMBL" id="QJX47213.1"/>
    </source>
</evidence>
<dbReference type="Proteomes" id="UP000501623">
    <property type="component" value="Chromosome"/>
</dbReference>
<dbReference type="EMBL" id="CP053538">
    <property type="protein sequence ID" value="QJX47213.1"/>
    <property type="molecule type" value="Genomic_DNA"/>
</dbReference>
<sequence>MRHEPQALLLYWPVDQQELDLIAASGWLAFPARQPEWPSFCPTLREEYAARLVSQSGASGAVAYVLRFAIDAEYAACFPMRTTVGGLEQEALCVPAEELADFNQQLIGQIEIVSMLQGSLGH</sequence>
<evidence type="ECO:0000313" key="2">
    <source>
        <dbReference type="Proteomes" id="UP000501623"/>
    </source>
</evidence>
<reference evidence="1 2" key="1">
    <citation type="submission" date="2020-05" db="EMBL/GenBank/DDBJ databases">
        <title>Complete genome sequence of Hymenobacter sp. TS19 in Coasted Sand Dune.</title>
        <authorList>
            <person name="Lee J.-H."/>
            <person name="Jung J.-H."/>
            <person name="Jeong S."/>
            <person name="Zhao L."/>
            <person name="Kim M.-K."/>
            <person name="Seo H.-S."/>
            <person name="Lim S."/>
        </authorList>
    </citation>
    <scope>NUCLEOTIDE SEQUENCE [LARGE SCALE GENOMIC DNA]</scope>
    <source>
        <strain evidence="1 2">TS19</strain>
    </source>
</reference>
<proteinExistence type="predicted"/>